<comment type="similarity">
    <text evidence="3">Belongs to the WD repeat PROPPIN family.</text>
</comment>
<keyword evidence="5" id="KW-1185">Reference proteome</keyword>
<sequence length="297" mass="32988">MVSPLLHSISGRISLHSPEQPEPSSSNRTRVYIYDDSSDSVLGSLVFSSTVIRVSIQFDFLIVVLDTETHIYHLKDLTLLKRVTTCSNPKGLACVQLRNGCPVLCLLGEKKGHIRVIDGNRDFSFHAHETAISAMCLSSNGELLASASVRGSVIRVFDASSGKCLSVIRRGRMHADIVNIEFDRHSQYLMCNSATTVHIAKRAVMKRYFKQSELSLQEATTEEMVSADSNERMFKGLFSDSFSFRYANPDRSKSMLAVFGSEPESVFVLTANGLFTKLSIDAEKGLVRYQVTDLRSC</sequence>
<dbReference type="EMBL" id="LXWW01000012">
    <property type="protein sequence ID" value="OAO17930.1"/>
    <property type="molecule type" value="Genomic_DNA"/>
</dbReference>
<organism evidence="4 5">
    <name type="scientific">Blastocystis sp. subtype 1 (strain ATCC 50177 / NandII)</name>
    <dbReference type="NCBI Taxonomy" id="478820"/>
    <lineage>
        <taxon>Eukaryota</taxon>
        <taxon>Sar</taxon>
        <taxon>Stramenopiles</taxon>
        <taxon>Bigyra</taxon>
        <taxon>Opalozoa</taxon>
        <taxon>Opalinata</taxon>
        <taxon>Blastocystidae</taxon>
        <taxon>Blastocystis</taxon>
    </lineage>
</organism>
<dbReference type="Proteomes" id="UP000078348">
    <property type="component" value="Unassembled WGS sequence"/>
</dbReference>
<evidence type="ECO:0000256" key="2">
    <source>
        <dbReference type="ARBA" id="ARBA00022737"/>
    </source>
</evidence>
<dbReference type="InterPro" id="IPR001680">
    <property type="entry name" value="WD40_rpt"/>
</dbReference>
<protein>
    <submittedName>
        <fullName evidence="4">WD repeat domain phosphoinositide-interacting protein 3</fullName>
    </submittedName>
</protein>
<dbReference type="STRING" id="478820.A0A196SLJ3"/>
<dbReference type="SUPFAM" id="SSF50978">
    <property type="entry name" value="WD40 repeat-like"/>
    <property type="match status" value="1"/>
</dbReference>
<dbReference type="Gene3D" id="2.130.10.10">
    <property type="entry name" value="YVTN repeat-like/Quinoprotein amine dehydrogenase"/>
    <property type="match status" value="1"/>
</dbReference>
<dbReference type="OrthoDB" id="1667587at2759"/>
<dbReference type="SMART" id="SM00320">
    <property type="entry name" value="WD40"/>
    <property type="match status" value="1"/>
</dbReference>
<evidence type="ECO:0000313" key="4">
    <source>
        <dbReference type="EMBL" id="OAO17930.1"/>
    </source>
</evidence>
<comment type="caution">
    <text evidence="4">The sequence shown here is derived from an EMBL/GenBank/DDBJ whole genome shotgun (WGS) entry which is preliminary data.</text>
</comment>
<dbReference type="InterPro" id="IPR036322">
    <property type="entry name" value="WD40_repeat_dom_sf"/>
</dbReference>
<dbReference type="InterPro" id="IPR048720">
    <property type="entry name" value="PROPPIN"/>
</dbReference>
<keyword evidence="1" id="KW-0853">WD repeat</keyword>
<reference evidence="4 5" key="1">
    <citation type="submission" date="2016-05" db="EMBL/GenBank/DDBJ databases">
        <title>Nuclear genome of Blastocystis sp. subtype 1 NandII.</title>
        <authorList>
            <person name="Gentekaki E."/>
            <person name="Curtis B."/>
            <person name="Stairs C."/>
            <person name="Eme L."/>
            <person name="Herman E."/>
            <person name="Klimes V."/>
            <person name="Arias M.C."/>
            <person name="Elias M."/>
            <person name="Hilliou F."/>
            <person name="Klute M."/>
            <person name="Malik S.-B."/>
            <person name="Pightling A."/>
            <person name="Rachubinski R."/>
            <person name="Salas D."/>
            <person name="Schlacht A."/>
            <person name="Suga H."/>
            <person name="Archibald J."/>
            <person name="Ball S.G."/>
            <person name="Clark G."/>
            <person name="Dacks J."/>
            <person name="Van Der Giezen M."/>
            <person name="Tsaousis A."/>
            <person name="Roger A."/>
        </authorList>
    </citation>
    <scope>NUCLEOTIDE SEQUENCE [LARGE SCALE GENOMIC DNA]</scope>
    <source>
        <strain evidence="5">ATCC 50177 / NandII</strain>
    </source>
</reference>
<dbReference type="PANTHER" id="PTHR11227">
    <property type="entry name" value="WD-REPEAT PROTEIN INTERACTING WITH PHOSPHOINOSIDES WIPI -RELATED"/>
    <property type="match status" value="1"/>
</dbReference>
<evidence type="ECO:0000313" key="5">
    <source>
        <dbReference type="Proteomes" id="UP000078348"/>
    </source>
</evidence>
<gene>
    <name evidence="4" type="ORF">AV274_0263</name>
</gene>
<dbReference type="AlphaFoldDB" id="A0A196SLJ3"/>
<evidence type="ECO:0000256" key="3">
    <source>
        <dbReference type="ARBA" id="ARBA00025740"/>
    </source>
</evidence>
<name>A0A196SLJ3_BLAHN</name>
<evidence type="ECO:0000256" key="1">
    <source>
        <dbReference type="ARBA" id="ARBA00022574"/>
    </source>
</evidence>
<dbReference type="GO" id="GO:0005737">
    <property type="term" value="C:cytoplasm"/>
    <property type="evidence" value="ECO:0007669"/>
    <property type="project" value="UniProtKB-ARBA"/>
</dbReference>
<proteinExistence type="inferred from homology"/>
<dbReference type="Pfam" id="PF21032">
    <property type="entry name" value="PROPPIN"/>
    <property type="match status" value="1"/>
</dbReference>
<keyword evidence="2" id="KW-0677">Repeat</keyword>
<dbReference type="InterPro" id="IPR015943">
    <property type="entry name" value="WD40/YVTN_repeat-like_dom_sf"/>
</dbReference>
<accession>A0A196SLJ3</accession>